<dbReference type="GO" id="GO:0006935">
    <property type="term" value="P:chemotaxis"/>
    <property type="evidence" value="ECO:0007669"/>
    <property type="project" value="UniProtKB-KW"/>
</dbReference>
<dbReference type="GO" id="GO:0005886">
    <property type="term" value="C:plasma membrane"/>
    <property type="evidence" value="ECO:0007669"/>
    <property type="project" value="UniProtKB-SubCell"/>
</dbReference>
<dbReference type="Gene3D" id="1.10.220.30">
    <property type="match status" value="3"/>
</dbReference>
<dbReference type="PANTHER" id="PTHR30534">
    <property type="entry name" value="FLAGELLAR MOTOR SWITCH PROTEIN FLIG"/>
    <property type="match status" value="1"/>
</dbReference>
<dbReference type="GO" id="GO:0003774">
    <property type="term" value="F:cytoskeletal motor activity"/>
    <property type="evidence" value="ECO:0007669"/>
    <property type="project" value="InterPro"/>
</dbReference>
<reference evidence="14" key="1">
    <citation type="submission" date="2019-12" db="EMBL/GenBank/DDBJ databases">
        <title>Novel species isolated from a subtropical stream in China.</title>
        <authorList>
            <person name="Lu H."/>
        </authorList>
    </citation>
    <scope>NUCLEOTIDE SEQUENCE [LARGE SCALE GENOMIC DNA]</scope>
    <source>
        <strain evidence="14">FT81W</strain>
    </source>
</reference>
<dbReference type="InterPro" id="IPR028263">
    <property type="entry name" value="FliG_N"/>
</dbReference>
<evidence type="ECO:0000256" key="2">
    <source>
        <dbReference type="ARBA" id="ARBA00004413"/>
    </source>
</evidence>
<dbReference type="InterPro" id="IPR032779">
    <property type="entry name" value="FliG_M"/>
</dbReference>
<evidence type="ECO:0000256" key="8">
    <source>
        <dbReference type="ARBA" id="ARBA00023136"/>
    </source>
</evidence>
<dbReference type="Pfam" id="PF14842">
    <property type="entry name" value="FliG_N"/>
    <property type="match status" value="1"/>
</dbReference>
<evidence type="ECO:0000256" key="1">
    <source>
        <dbReference type="ARBA" id="ARBA00004117"/>
    </source>
</evidence>
<evidence type="ECO:0000256" key="3">
    <source>
        <dbReference type="ARBA" id="ARBA00010299"/>
    </source>
</evidence>
<feature type="domain" description="Flagellar motor switch protein FliG C-terminal" evidence="11">
    <location>
        <begin position="234"/>
        <end position="339"/>
    </location>
</feature>
<evidence type="ECO:0000259" key="11">
    <source>
        <dbReference type="Pfam" id="PF01706"/>
    </source>
</evidence>
<comment type="function">
    <text evidence="10">FliG is one of three proteins (FliG, FliN, FliM) that forms the rotor-mounted switch complex (C ring), located at the base of the basal body. This complex interacts with the CheY and CheZ chemotaxis proteins, in addition to contacting components of the motor that determine the direction of flagellar rotation.</text>
</comment>
<keyword evidence="14" id="KW-0969">Cilium</keyword>
<evidence type="ECO:0000256" key="5">
    <source>
        <dbReference type="ARBA" id="ARBA00022475"/>
    </source>
</evidence>
<evidence type="ECO:0000256" key="10">
    <source>
        <dbReference type="ARBA" id="ARBA00025598"/>
    </source>
</evidence>
<evidence type="ECO:0000256" key="6">
    <source>
        <dbReference type="ARBA" id="ARBA00022500"/>
    </source>
</evidence>
<dbReference type="InterPro" id="IPR000090">
    <property type="entry name" value="Flg_Motor_Flig"/>
</dbReference>
<protein>
    <recommendedName>
        <fullName evidence="4">Flagellar motor switch protein FliG</fullName>
    </recommendedName>
</protein>
<evidence type="ECO:0000256" key="4">
    <source>
        <dbReference type="ARBA" id="ARBA00021870"/>
    </source>
</evidence>
<accession>A0A845H270</accession>
<gene>
    <name evidence="14" type="primary">fliG</name>
    <name evidence="14" type="ORF">GTP90_34450</name>
</gene>
<dbReference type="InterPro" id="IPR011002">
    <property type="entry name" value="FliG_a-hlx"/>
</dbReference>
<dbReference type="GO" id="GO:0071973">
    <property type="term" value="P:bacterial-type flagellum-dependent cell motility"/>
    <property type="evidence" value="ECO:0007669"/>
    <property type="project" value="InterPro"/>
</dbReference>
<comment type="subcellular location">
    <subcellularLocation>
        <location evidence="1">Bacterial flagellum basal body</location>
    </subcellularLocation>
    <subcellularLocation>
        <location evidence="2">Cell membrane</location>
        <topology evidence="2">Peripheral membrane protein</topology>
        <orientation evidence="2">Cytoplasmic side</orientation>
    </subcellularLocation>
</comment>
<feature type="domain" description="Flagellar motor switch protein FliG N-terminal" evidence="13">
    <location>
        <begin position="21"/>
        <end position="117"/>
    </location>
</feature>
<evidence type="ECO:0000313" key="14">
    <source>
        <dbReference type="EMBL" id="MYM98957.1"/>
    </source>
</evidence>
<keyword evidence="5" id="KW-1003">Cell membrane</keyword>
<dbReference type="InterPro" id="IPR023087">
    <property type="entry name" value="Flg_Motor_Flig_C"/>
</dbReference>
<keyword evidence="7" id="KW-0283">Flagellar rotation</keyword>
<keyword evidence="14" id="KW-0282">Flagellum</keyword>
<organism evidence="14 15">
    <name type="scientific">Duganella vulcania</name>
    <dbReference type="NCBI Taxonomy" id="2692166"/>
    <lineage>
        <taxon>Bacteria</taxon>
        <taxon>Pseudomonadati</taxon>
        <taxon>Pseudomonadota</taxon>
        <taxon>Betaproteobacteria</taxon>
        <taxon>Burkholderiales</taxon>
        <taxon>Oxalobacteraceae</taxon>
        <taxon>Telluria group</taxon>
        <taxon>Duganella</taxon>
    </lineage>
</organism>
<name>A0A845H270_9BURK</name>
<comment type="caution">
    <text evidence="14">The sequence shown here is derived from an EMBL/GenBank/DDBJ whole genome shotgun (WGS) entry which is preliminary data.</text>
</comment>
<evidence type="ECO:0000313" key="15">
    <source>
        <dbReference type="Proteomes" id="UP000447355"/>
    </source>
</evidence>
<dbReference type="Proteomes" id="UP000447355">
    <property type="component" value="Unassembled WGS sequence"/>
</dbReference>
<keyword evidence="8" id="KW-0472">Membrane</keyword>
<evidence type="ECO:0000256" key="9">
    <source>
        <dbReference type="ARBA" id="ARBA00023143"/>
    </source>
</evidence>
<keyword evidence="9" id="KW-0975">Bacterial flagellum</keyword>
<evidence type="ECO:0000256" key="7">
    <source>
        <dbReference type="ARBA" id="ARBA00022779"/>
    </source>
</evidence>
<feature type="domain" description="Flagellar motor switch protein FliG middle" evidence="12">
    <location>
        <begin position="132"/>
        <end position="206"/>
    </location>
</feature>
<dbReference type="GO" id="GO:0009425">
    <property type="term" value="C:bacterial-type flagellum basal body"/>
    <property type="evidence" value="ECO:0007669"/>
    <property type="project" value="UniProtKB-SubCell"/>
</dbReference>
<dbReference type="PRINTS" id="PR00954">
    <property type="entry name" value="FLGMOTORFLIG"/>
</dbReference>
<sequence>MAELNNPQNDEDYGNAVHNAQLSPVEQAAIVLLSIGEEPAAAVLRCLTREELLEVTQVMSRMSGIKVESVKTAMQTFFDDYRQQSGVHGASRSYLKRSLDLALGGDLANTVLNNIYGDELRPKMARLQWASPKWLAEYISNEHVQMQAVFLAFLPPALAGQIIDALPADGRDLVLLNLARMEEVDRDLLLELDELVMRCLSSFDSQSTSVEGIRQAAEILNRLPSNRAQMVELLRAHDPDVVSKIELSMYDFFILGNQSEVAITRIIEEVPLEQWAIALKGAEVSIRDAILKTMPKRQAQAFEDMMRRAGPMPLSRIEQTRQEIMATVKALADVGEIEIQLFAEQVIE</sequence>
<dbReference type="SUPFAM" id="SSF48029">
    <property type="entry name" value="FliG"/>
    <property type="match status" value="2"/>
</dbReference>
<proteinExistence type="inferred from homology"/>
<dbReference type="Pfam" id="PF01706">
    <property type="entry name" value="FliG_C"/>
    <property type="match status" value="1"/>
</dbReference>
<dbReference type="RefSeq" id="WP_161087729.1">
    <property type="nucleotide sequence ID" value="NZ_WWCX01000173.1"/>
</dbReference>
<evidence type="ECO:0000259" key="12">
    <source>
        <dbReference type="Pfam" id="PF14841"/>
    </source>
</evidence>
<dbReference type="PANTHER" id="PTHR30534:SF0">
    <property type="entry name" value="FLAGELLAR MOTOR SWITCH PROTEIN FLIG"/>
    <property type="match status" value="1"/>
</dbReference>
<keyword evidence="6" id="KW-0145">Chemotaxis</keyword>
<keyword evidence="14" id="KW-0966">Cell projection</keyword>
<dbReference type="Pfam" id="PF14841">
    <property type="entry name" value="FliG_M"/>
    <property type="match status" value="1"/>
</dbReference>
<dbReference type="AlphaFoldDB" id="A0A845H270"/>
<evidence type="ECO:0000259" key="13">
    <source>
        <dbReference type="Pfam" id="PF14842"/>
    </source>
</evidence>
<dbReference type="EMBL" id="WWCX01000173">
    <property type="protein sequence ID" value="MYM98957.1"/>
    <property type="molecule type" value="Genomic_DNA"/>
</dbReference>
<comment type="similarity">
    <text evidence="3">Belongs to the FliG family.</text>
</comment>